<dbReference type="Proteomes" id="UP000187203">
    <property type="component" value="Unassembled WGS sequence"/>
</dbReference>
<feature type="compositionally biased region" description="Basic and acidic residues" evidence="1">
    <location>
        <begin position="29"/>
        <end position="42"/>
    </location>
</feature>
<dbReference type="EMBL" id="AWUE01016610">
    <property type="protein sequence ID" value="OMO90066.1"/>
    <property type="molecule type" value="Genomic_DNA"/>
</dbReference>
<organism evidence="2 3">
    <name type="scientific">Corchorus olitorius</name>
    <dbReference type="NCBI Taxonomy" id="93759"/>
    <lineage>
        <taxon>Eukaryota</taxon>
        <taxon>Viridiplantae</taxon>
        <taxon>Streptophyta</taxon>
        <taxon>Embryophyta</taxon>
        <taxon>Tracheophyta</taxon>
        <taxon>Spermatophyta</taxon>
        <taxon>Magnoliopsida</taxon>
        <taxon>eudicotyledons</taxon>
        <taxon>Gunneridae</taxon>
        <taxon>Pentapetalae</taxon>
        <taxon>rosids</taxon>
        <taxon>malvids</taxon>
        <taxon>Malvales</taxon>
        <taxon>Malvaceae</taxon>
        <taxon>Grewioideae</taxon>
        <taxon>Apeibeae</taxon>
        <taxon>Corchorus</taxon>
    </lineage>
</organism>
<keyword evidence="3" id="KW-1185">Reference proteome</keyword>
<evidence type="ECO:0000313" key="3">
    <source>
        <dbReference type="Proteomes" id="UP000187203"/>
    </source>
</evidence>
<proteinExistence type="predicted"/>
<name>A0A1R3J5L0_9ROSI</name>
<protein>
    <submittedName>
        <fullName evidence="2">Uncharacterized protein</fullName>
    </submittedName>
</protein>
<gene>
    <name evidence="2" type="ORF">COLO4_19407</name>
</gene>
<sequence>MTVSRDHCNDWRVEHQQEKGRGKKRSSSRKQEGSHEIRVDDM</sequence>
<reference evidence="3" key="1">
    <citation type="submission" date="2013-09" db="EMBL/GenBank/DDBJ databases">
        <title>Corchorus olitorius genome sequencing.</title>
        <authorList>
            <person name="Alam M."/>
            <person name="Haque M.S."/>
            <person name="Islam M.S."/>
            <person name="Emdad E.M."/>
            <person name="Islam M.M."/>
            <person name="Ahmed B."/>
            <person name="Halim A."/>
            <person name="Hossen Q.M.M."/>
            <person name="Hossain M.Z."/>
            <person name="Ahmed R."/>
            <person name="Khan M.M."/>
            <person name="Islam R."/>
            <person name="Rashid M.M."/>
            <person name="Khan S.A."/>
            <person name="Rahman M.S."/>
            <person name="Alam M."/>
            <person name="Yahiya A.S."/>
            <person name="Khan M.S."/>
            <person name="Azam M.S."/>
            <person name="Haque T."/>
            <person name="Lashkar M.Z.H."/>
            <person name="Akhand A.I."/>
            <person name="Morshed G."/>
            <person name="Roy S."/>
            <person name="Uddin K.S."/>
            <person name="Rabeya T."/>
            <person name="Hossain A.S."/>
            <person name="Chowdhury A."/>
            <person name="Snigdha A.R."/>
            <person name="Mortoza M.S."/>
            <person name="Matin S.A."/>
            <person name="Hoque S.M.E."/>
            <person name="Islam M.K."/>
            <person name="Roy D.K."/>
            <person name="Haider R."/>
            <person name="Moosa M.M."/>
            <person name="Elias S.M."/>
            <person name="Hasan A.M."/>
            <person name="Jahan S."/>
            <person name="Shafiuddin M."/>
            <person name="Mahmood N."/>
            <person name="Shommy N.S."/>
        </authorList>
    </citation>
    <scope>NUCLEOTIDE SEQUENCE [LARGE SCALE GENOMIC DNA]</scope>
    <source>
        <strain evidence="3">cv. O-4</strain>
    </source>
</reference>
<dbReference type="AlphaFoldDB" id="A0A1R3J5L0"/>
<comment type="caution">
    <text evidence="2">The sequence shown here is derived from an EMBL/GenBank/DDBJ whole genome shotgun (WGS) entry which is preliminary data.</text>
</comment>
<accession>A0A1R3J5L0</accession>
<evidence type="ECO:0000313" key="2">
    <source>
        <dbReference type="EMBL" id="OMO90066.1"/>
    </source>
</evidence>
<feature type="region of interest" description="Disordered" evidence="1">
    <location>
        <begin position="1"/>
        <end position="42"/>
    </location>
</feature>
<feature type="compositionally biased region" description="Basic and acidic residues" evidence="1">
    <location>
        <begin position="1"/>
        <end position="20"/>
    </location>
</feature>
<evidence type="ECO:0000256" key="1">
    <source>
        <dbReference type="SAM" id="MobiDB-lite"/>
    </source>
</evidence>